<evidence type="ECO:0000256" key="3">
    <source>
        <dbReference type="ARBA" id="ARBA00023027"/>
    </source>
</evidence>
<reference evidence="6" key="1">
    <citation type="submission" date="2023-07" db="EMBL/GenBank/DDBJ databases">
        <authorList>
            <person name="Deng Y."/>
            <person name="Zhang Y.-Q."/>
        </authorList>
    </citation>
    <scope>NUCLEOTIDE SEQUENCE [LARGE SCALE GENOMIC DNA]</scope>
    <source>
        <strain evidence="6">CPCC 205710</strain>
    </source>
</reference>
<evidence type="ECO:0000313" key="6">
    <source>
        <dbReference type="Proteomes" id="UP001206639"/>
    </source>
</evidence>
<comment type="similarity">
    <text evidence="1 4">Belongs to the short-chain dehydrogenases/reductases (SDR) family.</text>
</comment>
<dbReference type="RefSeq" id="WP_260993682.1">
    <property type="nucleotide sequence ID" value="NZ_JAODWD010000003.1"/>
</dbReference>
<dbReference type="PROSITE" id="PS00061">
    <property type="entry name" value="ADH_SHORT"/>
    <property type="match status" value="1"/>
</dbReference>
<keyword evidence="6" id="KW-1185">Reference proteome</keyword>
<dbReference type="InterPro" id="IPR036291">
    <property type="entry name" value="NAD(P)-bd_dom_sf"/>
</dbReference>
<accession>A0ABT2MCH3</accession>
<dbReference type="InterPro" id="IPR023985">
    <property type="entry name" value="SDR_subfam_1"/>
</dbReference>
<organism evidence="5 6">
    <name type="scientific">Mycobacterium deserti</name>
    <dbReference type="NCBI Taxonomy" id="2978347"/>
    <lineage>
        <taxon>Bacteria</taxon>
        <taxon>Bacillati</taxon>
        <taxon>Actinomycetota</taxon>
        <taxon>Actinomycetes</taxon>
        <taxon>Mycobacteriales</taxon>
        <taxon>Mycobacteriaceae</taxon>
        <taxon>Mycobacterium</taxon>
    </lineage>
</organism>
<evidence type="ECO:0000313" key="5">
    <source>
        <dbReference type="EMBL" id="MCT7659651.1"/>
    </source>
</evidence>
<dbReference type="Gene3D" id="3.40.50.720">
    <property type="entry name" value="NAD(P)-binding Rossmann-like Domain"/>
    <property type="match status" value="1"/>
</dbReference>
<dbReference type="PANTHER" id="PTHR24321:SF8">
    <property type="entry name" value="ESTRADIOL 17-BETA-DEHYDROGENASE 8-RELATED"/>
    <property type="match status" value="1"/>
</dbReference>
<dbReference type="InterPro" id="IPR002347">
    <property type="entry name" value="SDR_fam"/>
</dbReference>
<dbReference type="PRINTS" id="PR00080">
    <property type="entry name" value="SDRFAMILY"/>
</dbReference>
<proteinExistence type="inferred from homology"/>
<dbReference type="Pfam" id="PF00106">
    <property type="entry name" value="adh_short"/>
    <property type="match status" value="1"/>
</dbReference>
<dbReference type="InterPro" id="IPR020904">
    <property type="entry name" value="Sc_DH/Rdtase_CS"/>
</dbReference>
<evidence type="ECO:0000256" key="2">
    <source>
        <dbReference type="ARBA" id="ARBA00023002"/>
    </source>
</evidence>
<dbReference type="SUPFAM" id="SSF51735">
    <property type="entry name" value="NAD(P)-binding Rossmann-fold domains"/>
    <property type="match status" value="1"/>
</dbReference>
<protein>
    <submittedName>
        <fullName evidence="5">Mycofactocin-coupled SDR family oxidoreductase</fullName>
    </submittedName>
</protein>
<name>A0ABT2MCH3_9MYCO</name>
<gene>
    <name evidence="5" type="ORF">N4S67_14595</name>
</gene>
<comment type="caution">
    <text evidence="5">The sequence shown here is derived from an EMBL/GenBank/DDBJ whole genome shotgun (WGS) entry which is preliminary data.</text>
</comment>
<dbReference type="PRINTS" id="PR00081">
    <property type="entry name" value="GDHRDH"/>
</dbReference>
<dbReference type="EMBL" id="JAODWD010000003">
    <property type="protein sequence ID" value="MCT7659651.1"/>
    <property type="molecule type" value="Genomic_DNA"/>
</dbReference>
<dbReference type="NCBIfam" id="TIGR03971">
    <property type="entry name" value="SDR_subfam_1"/>
    <property type="match status" value="1"/>
</dbReference>
<dbReference type="CDD" id="cd05233">
    <property type="entry name" value="SDR_c"/>
    <property type="match status" value="1"/>
</dbReference>
<sequence length="275" mass="28944">MTNPETPLAGKVAYVTGAARGQGRSHCVRLARAGADIVAIDACAPVAEHNGYPPATPEDLAETVSLVEGEGRKIVADRVDVRDAAGQQRVIADAIEQFGRLDIVVANAGVMNWGRLWEISAQQWQEVLDVNLTGVWNTIKAVVPPMIEAGNGGSIINISSAAGIKAVPGCGHYCASKFGVVALTNSLAVELGEFGIRVNSVHPYGTDTPMGNDTSMWQMFADHQTYIHSFSPGALPTESLADPNLISDIVVWLAGEGSSLVTAAQIPADKGYLKI</sequence>
<evidence type="ECO:0000256" key="1">
    <source>
        <dbReference type="ARBA" id="ARBA00006484"/>
    </source>
</evidence>
<evidence type="ECO:0000256" key="4">
    <source>
        <dbReference type="RuleBase" id="RU000363"/>
    </source>
</evidence>
<dbReference type="NCBIfam" id="NF009467">
    <property type="entry name" value="PRK12826.1-3"/>
    <property type="match status" value="1"/>
</dbReference>
<keyword evidence="3" id="KW-0520">NAD</keyword>
<keyword evidence="2" id="KW-0560">Oxidoreductase</keyword>
<dbReference type="PANTHER" id="PTHR24321">
    <property type="entry name" value="DEHYDROGENASES, SHORT CHAIN"/>
    <property type="match status" value="1"/>
</dbReference>
<dbReference type="Proteomes" id="UP001206639">
    <property type="component" value="Unassembled WGS sequence"/>
</dbReference>